<dbReference type="AlphaFoldDB" id="A0A2P2Q1L5"/>
<sequence length="16" mass="1928">MCKSWFQQENIDLANT</sequence>
<proteinExistence type="predicted"/>
<accession>A0A2P2Q1L5</accession>
<reference evidence="1" key="1">
    <citation type="submission" date="2018-02" db="EMBL/GenBank/DDBJ databases">
        <title>Rhizophora mucronata_Transcriptome.</title>
        <authorList>
            <person name="Meera S.P."/>
            <person name="Sreeshan A."/>
            <person name="Augustine A."/>
        </authorList>
    </citation>
    <scope>NUCLEOTIDE SEQUENCE</scope>
    <source>
        <tissue evidence="1">Leaf</tissue>
    </source>
</reference>
<evidence type="ECO:0000313" key="1">
    <source>
        <dbReference type="EMBL" id="MBX60906.1"/>
    </source>
</evidence>
<organism evidence="1">
    <name type="scientific">Rhizophora mucronata</name>
    <name type="common">Asiatic mangrove</name>
    <dbReference type="NCBI Taxonomy" id="61149"/>
    <lineage>
        <taxon>Eukaryota</taxon>
        <taxon>Viridiplantae</taxon>
        <taxon>Streptophyta</taxon>
        <taxon>Embryophyta</taxon>
        <taxon>Tracheophyta</taxon>
        <taxon>Spermatophyta</taxon>
        <taxon>Magnoliopsida</taxon>
        <taxon>eudicotyledons</taxon>
        <taxon>Gunneridae</taxon>
        <taxon>Pentapetalae</taxon>
        <taxon>rosids</taxon>
        <taxon>fabids</taxon>
        <taxon>Malpighiales</taxon>
        <taxon>Rhizophoraceae</taxon>
        <taxon>Rhizophora</taxon>
    </lineage>
</organism>
<name>A0A2P2Q1L5_RHIMU</name>
<dbReference type="EMBL" id="GGEC01080422">
    <property type="protein sequence ID" value="MBX60906.1"/>
    <property type="molecule type" value="Transcribed_RNA"/>
</dbReference>
<protein>
    <submittedName>
        <fullName evidence="1">Uncharacterized protein</fullName>
    </submittedName>
</protein>